<evidence type="ECO:0000313" key="3">
    <source>
        <dbReference type="Proteomes" id="UP001576784"/>
    </source>
</evidence>
<comment type="caution">
    <text evidence="2">The sequence shown here is derived from an EMBL/GenBank/DDBJ whole genome shotgun (WGS) entry which is preliminary data.</text>
</comment>
<dbReference type="EMBL" id="JBHFNR010000005">
    <property type="protein sequence ID" value="MFB2891390.1"/>
    <property type="molecule type" value="Genomic_DNA"/>
</dbReference>
<sequence length="51" mass="5918">MFTVYLKNGETVQVALEDLKDYLDKNRDQVQIQQKEMGKRRTDATVPTSSK</sequence>
<protein>
    <submittedName>
        <fullName evidence="2">Uncharacterized protein</fullName>
    </submittedName>
</protein>
<organism evidence="2 3">
    <name type="scientific">Floridaenema flaviceps BLCC-F50</name>
    <dbReference type="NCBI Taxonomy" id="3153642"/>
    <lineage>
        <taxon>Bacteria</taxon>
        <taxon>Bacillati</taxon>
        <taxon>Cyanobacteriota</taxon>
        <taxon>Cyanophyceae</taxon>
        <taxon>Oscillatoriophycideae</taxon>
        <taxon>Aerosakkonematales</taxon>
        <taxon>Aerosakkonemataceae</taxon>
        <taxon>Floridanema</taxon>
        <taxon>Floridanema flaviceps</taxon>
    </lineage>
</organism>
<evidence type="ECO:0000313" key="2">
    <source>
        <dbReference type="EMBL" id="MFB2891390.1"/>
    </source>
</evidence>
<feature type="region of interest" description="Disordered" evidence="1">
    <location>
        <begin position="30"/>
        <end position="51"/>
    </location>
</feature>
<proteinExistence type="predicted"/>
<dbReference type="Proteomes" id="UP001576784">
    <property type="component" value="Unassembled WGS sequence"/>
</dbReference>
<reference evidence="2 3" key="1">
    <citation type="submission" date="2024-09" db="EMBL/GenBank/DDBJ databases">
        <title>Floridaenema gen nov. (Aerosakkonemataceae, Aerosakkonematales ord. nov., Cyanobacteria) from benthic tropical and subtropical fresh waters, with the description of four new species.</title>
        <authorList>
            <person name="Moretto J.A."/>
            <person name="Berthold D.E."/>
            <person name="Lefler F.W."/>
            <person name="Huang I.-S."/>
            <person name="Laughinghouse H. IV."/>
        </authorList>
    </citation>
    <scope>NUCLEOTIDE SEQUENCE [LARGE SCALE GENOMIC DNA]</scope>
    <source>
        <strain evidence="2 3">BLCC-F50</strain>
    </source>
</reference>
<name>A0ABV4XI58_9CYAN</name>
<accession>A0ABV4XI58</accession>
<gene>
    <name evidence="2" type="ORF">ACE1CI_00435</name>
</gene>
<keyword evidence="3" id="KW-1185">Reference proteome</keyword>
<dbReference type="RefSeq" id="WP_413261067.1">
    <property type="nucleotide sequence ID" value="NZ_JBHFNR010000005.1"/>
</dbReference>
<evidence type="ECO:0000256" key="1">
    <source>
        <dbReference type="SAM" id="MobiDB-lite"/>
    </source>
</evidence>